<comment type="caution">
    <text evidence="1">The sequence shown here is derived from an EMBL/GenBank/DDBJ whole genome shotgun (WGS) entry which is preliminary data.</text>
</comment>
<name>A0ACB9YP17_9PEZI</name>
<proteinExistence type="predicted"/>
<protein>
    <submittedName>
        <fullName evidence="1">Uncharacterized protein</fullName>
    </submittedName>
</protein>
<gene>
    <name evidence="1" type="ORF">F4820DRAFT_452472</name>
</gene>
<sequence>MRFTATTLATLLFGASALAAPASSSQHAARQDDDPMSEDVSITGFAVHKAGANGTSPGVVDGVGFVLSGEDATDLSCSATATQVTSGLPTDVITCGDSKYRFALLAGPDSSTFTLRVYHELGLAVGFYGAGDVPTYCHSGGLDNVVCSQVQTPVTIRIDSLPDEA</sequence>
<evidence type="ECO:0000313" key="1">
    <source>
        <dbReference type="EMBL" id="KAI4860898.1"/>
    </source>
</evidence>
<evidence type="ECO:0000313" key="2">
    <source>
        <dbReference type="Proteomes" id="UP001497700"/>
    </source>
</evidence>
<organism evidence="1 2">
    <name type="scientific">Hypoxylon rubiginosum</name>
    <dbReference type="NCBI Taxonomy" id="110542"/>
    <lineage>
        <taxon>Eukaryota</taxon>
        <taxon>Fungi</taxon>
        <taxon>Dikarya</taxon>
        <taxon>Ascomycota</taxon>
        <taxon>Pezizomycotina</taxon>
        <taxon>Sordariomycetes</taxon>
        <taxon>Xylariomycetidae</taxon>
        <taxon>Xylariales</taxon>
        <taxon>Hypoxylaceae</taxon>
        <taxon>Hypoxylon</taxon>
    </lineage>
</organism>
<accession>A0ACB9YP17</accession>
<reference evidence="1 2" key="1">
    <citation type="journal article" date="2022" name="New Phytol.">
        <title>Ecological generalism drives hyperdiversity of secondary metabolite gene clusters in xylarialean endophytes.</title>
        <authorList>
            <person name="Franco M.E.E."/>
            <person name="Wisecaver J.H."/>
            <person name="Arnold A.E."/>
            <person name="Ju Y.M."/>
            <person name="Slot J.C."/>
            <person name="Ahrendt S."/>
            <person name="Moore L.P."/>
            <person name="Eastman K.E."/>
            <person name="Scott K."/>
            <person name="Konkel Z."/>
            <person name="Mondo S.J."/>
            <person name="Kuo A."/>
            <person name="Hayes R.D."/>
            <person name="Haridas S."/>
            <person name="Andreopoulos B."/>
            <person name="Riley R."/>
            <person name="LaButti K."/>
            <person name="Pangilinan J."/>
            <person name="Lipzen A."/>
            <person name="Amirebrahimi M."/>
            <person name="Yan J."/>
            <person name="Adam C."/>
            <person name="Keymanesh K."/>
            <person name="Ng V."/>
            <person name="Louie K."/>
            <person name="Northen T."/>
            <person name="Drula E."/>
            <person name="Henrissat B."/>
            <person name="Hsieh H.M."/>
            <person name="Youens-Clark K."/>
            <person name="Lutzoni F."/>
            <person name="Miadlikowska J."/>
            <person name="Eastwood D.C."/>
            <person name="Hamelin R.C."/>
            <person name="Grigoriev I.V."/>
            <person name="U'Ren J.M."/>
        </authorList>
    </citation>
    <scope>NUCLEOTIDE SEQUENCE [LARGE SCALE GENOMIC DNA]</scope>
    <source>
        <strain evidence="1 2">CBS 119005</strain>
    </source>
</reference>
<keyword evidence="2" id="KW-1185">Reference proteome</keyword>
<dbReference type="Proteomes" id="UP001497700">
    <property type="component" value="Unassembled WGS sequence"/>
</dbReference>
<dbReference type="EMBL" id="MU393569">
    <property type="protein sequence ID" value="KAI4860898.1"/>
    <property type="molecule type" value="Genomic_DNA"/>
</dbReference>